<protein>
    <submittedName>
        <fullName evidence="8">RagB/SusD family nutrient uptake outer membrane protein</fullName>
    </submittedName>
</protein>
<evidence type="ECO:0000259" key="6">
    <source>
        <dbReference type="Pfam" id="PF07980"/>
    </source>
</evidence>
<dbReference type="Pfam" id="PF07980">
    <property type="entry name" value="SusD_RagB"/>
    <property type="match status" value="1"/>
</dbReference>
<dbReference type="Proteomes" id="UP001337305">
    <property type="component" value="Unassembled WGS sequence"/>
</dbReference>
<dbReference type="PROSITE" id="PS51257">
    <property type="entry name" value="PROKAR_LIPOPROTEIN"/>
    <property type="match status" value="1"/>
</dbReference>
<dbReference type="InterPro" id="IPR012944">
    <property type="entry name" value="SusD_RagB_dom"/>
</dbReference>
<evidence type="ECO:0000256" key="1">
    <source>
        <dbReference type="ARBA" id="ARBA00004442"/>
    </source>
</evidence>
<keyword evidence="9" id="KW-1185">Reference proteome</keyword>
<name>A0ABU7XYQ3_9FLAO</name>
<dbReference type="InterPro" id="IPR033985">
    <property type="entry name" value="SusD-like_N"/>
</dbReference>
<feature type="domain" description="RagB/SusD" evidence="6">
    <location>
        <begin position="353"/>
        <end position="465"/>
    </location>
</feature>
<evidence type="ECO:0000256" key="5">
    <source>
        <dbReference type="ARBA" id="ARBA00023237"/>
    </source>
</evidence>
<dbReference type="RefSeq" id="WP_303307320.1">
    <property type="nucleotide sequence ID" value="NZ_JAODOP010000004.1"/>
</dbReference>
<proteinExistence type="inferred from homology"/>
<evidence type="ECO:0000256" key="2">
    <source>
        <dbReference type="ARBA" id="ARBA00006275"/>
    </source>
</evidence>
<keyword evidence="5" id="KW-0998">Cell outer membrane</keyword>
<dbReference type="CDD" id="cd08977">
    <property type="entry name" value="SusD"/>
    <property type="match status" value="1"/>
</dbReference>
<dbReference type="SUPFAM" id="SSF48452">
    <property type="entry name" value="TPR-like"/>
    <property type="match status" value="1"/>
</dbReference>
<keyword evidence="3" id="KW-0732">Signal</keyword>
<gene>
    <name evidence="8" type="ORF">N1F79_17930</name>
</gene>
<dbReference type="Pfam" id="PF14322">
    <property type="entry name" value="SusD-like_3"/>
    <property type="match status" value="1"/>
</dbReference>
<comment type="caution">
    <text evidence="8">The sequence shown here is derived from an EMBL/GenBank/DDBJ whole genome shotgun (WGS) entry which is preliminary data.</text>
</comment>
<evidence type="ECO:0000259" key="7">
    <source>
        <dbReference type="Pfam" id="PF14322"/>
    </source>
</evidence>
<evidence type="ECO:0000313" key="8">
    <source>
        <dbReference type="EMBL" id="MEF3835017.1"/>
    </source>
</evidence>
<reference evidence="8 9" key="1">
    <citation type="submission" date="2022-09" db="EMBL/GenBank/DDBJ databases">
        <title>Genome sequencing of Flavivirga sp. MEBiC05379.</title>
        <authorList>
            <person name="Oh H.-M."/>
            <person name="Kwon K.K."/>
            <person name="Park M.J."/>
            <person name="Yang S.-H."/>
        </authorList>
    </citation>
    <scope>NUCLEOTIDE SEQUENCE [LARGE SCALE GENOMIC DNA]</scope>
    <source>
        <strain evidence="8 9">MEBiC05379</strain>
    </source>
</reference>
<dbReference type="Gene3D" id="1.25.40.390">
    <property type="match status" value="1"/>
</dbReference>
<sequence length="495" mass="54586">MNNIKFIKLKVWSLAVLLVISIISFSCHDDFLDRLPLGEVANNEELGVGGQEAAVFGIYSLLRTTNVGSWNRHWFGSIRSDDAQKGSTTGDSAANGTAFNDFEYIATNGLSTQWWNSHYEVIFACNEVINNIEESGVTDEGSLINDAEARVVRALMYFELRRDYGEVPIITVTIDVPSDAFAPKSSIADIDKFIEDDLLIAEKNLPQTWASFPGRSTSGFAKSLLAKLYLYQEQWTSAYNKSKEVIDSQSYSLDPNLVNLFEIGGNNGVESIFEIQQTITESGERFASIYFVSQGVRGTGVWNLGWGFNTPTQNLVDAFEAGDSRKANTLLESGQDDGGFGSGTLPDSPPLAQKYWNKKAYTMDSARDDFGTNANRWENIKIIRYADVILMAAEAGNESGAAPQSEVISLINLIRSRAGLPNTSASSQSTLRDAIKQERRVEFALEESRFYDLVRWGDAPSVLGGLGYQPKHALYPIPQEAIDQSGGIIVQNPDY</sequence>
<accession>A0ABU7XYQ3</accession>
<comment type="subcellular location">
    <subcellularLocation>
        <location evidence="1">Cell outer membrane</location>
    </subcellularLocation>
</comment>
<dbReference type="InterPro" id="IPR011990">
    <property type="entry name" value="TPR-like_helical_dom_sf"/>
</dbReference>
<evidence type="ECO:0000256" key="4">
    <source>
        <dbReference type="ARBA" id="ARBA00023136"/>
    </source>
</evidence>
<dbReference type="EMBL" id="JAODOP010000004">
    <property type="protein sequence ID" value="MEF3835017.1"/>
    <property type="molecule type" value="Genomic_DNA"/>
</dbReference>
<evidence type="ECO:0000313" key="9">
    <source>
        <dbReference type="Proteomes" id="UP001337305"/>
    </source>
</evidence>
<evidence type="ECO:0000256" key="3">
    <source>
        <dbReference type="ARBA" id="ARBA00022729"/>
    </source>
</evidence>
<keyword evidence="4" id="KW-0472">Membrane</keyword>
<organism evidence="8 9">
    <name type="scientific">Flavivirga spongiicola</name>
    <dbReference type="NCBI Taxonomy" id="421621"/>
    <lineage>
        <taxon>Bacteria</taxon>
        <taxon>Pseudomonadati</taxon>
        <taxon>Bacteroidota</taxon>
        <taxon>Flavobacteriia</taxon>
        <taxon>Flavobacteriales</taxon>
        <taxon>Flavobacteriaceae</taxon>
        <taxon>Flavivirga</taxon>
    </lineage>
</organism>
<feature type="domain" description="SusD-like N-terminal" evidence="7">
    <location>
        <begin position="98"/>
        <end position="230"/>
    </location>
</feature>
<comment type="similarity">
    <text evidence="2">Belongs to the SusD family.</text>
</comment>